<gene>
    <name evidence="5" type="ORF">H3U98_05480</name>
</gene>
<evidence type="ECO:0000256" key="1">
    <source>
        <dbReference type="ARBA" id="ARBA00022448"/>
    </source>
</evidence>
<evidence type="ECO:0000313" key="6">
    <source>
        <dbReference type="Proteomes" id="UP000700855"/>
    </source>
</evidence>
<organism evidence="5 6">
    <name type="scientific">Bifidobacterium choladohabitans</name>
    <dbReference type="NCBI Taxonomy" id="2750947"/>
    <lineage>
        <taxon>Bacteria</taxon>
        <taxon>Bacillati</taxon>
        <taxon>Actinomycetota</taxon>
        <taxon>Actinomycetes</taxon>
        <taxon>Bifidobacteriales</taxon>
        <taxon>Bifidobacteriaceae</taxon>
        <taxon>Bifidobacterium</taxon>
    </lineage>
</organism>
<dbReference type="InterPro" id="IPR003439">
    <property type="entry name" value="ABC_transporter-like_ATP-bd"/>
</dbReference>
<dbReference type="InterPro" id="IPR017911">
    <property type="entry name" value="MacB-like_ATP-bd"/>
</dbReference>
<keyword evidence="2" id="KW-0547">Nucleotide-binding</keyword>
<dbReference type="Gene3D" id="3.40.50.300">
    <property type="entry name" value="P-loop containing nucleotide triphosphate hydrolases"/>
    <property type="match status" value="1"/>
</dbReference>
<keyword evidence="1" id="KW-0813">Transport</keyword>
<dbReference type="PANTHER" id="PTHR24220">
    <property type="entry name" value="IMPORT ATP-BINDING PROTEIN"/>
    <property type="match status" value="1"/>
</dbReference>
<dbReference type="EMBL" id="JACFSA010000003">
    <property type="protein sequence ID" value="MBI0144230.1"/>
    <property type="molecule type" value="Genomic_DNA"/>
</dbReference>
<dbReference type="SMART" id="SM00382">
    <property type="entry name" value="AAA"/>
    <property type="match status" value="1"/>
</dbReference>
<name>A0ABS0R225_9BIFI</name>
<dbReference type="Proteomes" id="UP000700855">
    <property type="component" value="Unassembled WGS sequence"/>
</dbReference>
<protein>
    <submittedName>
        <fullName evidence="5">ABC transporter ATP-binding protein</fullName>
    </submittedName>
</protein>
<dbReference type="Pfam" id="PF00005">
    <property type="entry name" value="ABC_tran"/>
    <property type="match status" value="1"/>
</dbReference>
<keyword evidence="3 5" id="KW-0067">ATP-binding</keyword>
<dbReference type="RefSeq" id="WP_198206120.1">
    <property type="nucleotide sequence ID" value="NZ_JACFSA010000003.1"/>
</dbReference>
<accession>A0ABS0R225</accession>
<dbReference type="PROSITE" id="PS00211">
    <property type="entry name" value="ABC_TRANSPORTER_1"/>
    <property type="match status" value="1"/>
</dbReference>
<sequence>MLKAEHLWKEFDSEHGQPTVAVDDVSLEFNDGTMTSIVGPSGSGKSTLLYCLSGLMPVDKGQIELFGHDIVNGTPSQNAKLRQGNVGFIFQALNLVSSLTVLENVLISAQFAGLEIDVKRAESILQAMGLANYIHDYVLNLSGGQQQRIAVARVLYLQPKIVFADEPTGALDSANASFVIQQLRFLADRGSAVVMVTHSLEDASASDFSLVIHDGRLTHQIVKPTEEELFALVGRNKR</sequence>
<dbReference type="PROSITE" id="PS50893">
    <property type="entry name" value="ABC_TRANSPORTER_2"/>
    <property type="match status" value="1"/>
</dbReference>
<dbReference type="InterPro" id="IPR003593">
    <property type="entry name" value="AAA+_ATPase"/>
</dbReference>
<dbReference type="CDD" id="cd03255">
    <property type="entry name" value="ABC_MJ0796_LolCDE_FtsE"/>
    <property type="match status" value="1"/>
</dbReference>
<comment type="caution">
    <text evidence="5">The sequence shown here is derived from an EMBL/GenBank/DDBJ whole genome shotgun (WGS) entry which is preliminary data.</text>
</comment>
<dbReference type="InterPro" id="IPR015854">
    <property type="entry name" value="ABC_transpr_LolD-like"/>
</dbReference>
<dbReference type="SUPFAM" id="SSF52540">
    <property type="entry name" value="P-loop containing nucleoside triphosphate hydrolases"/>
    <property type="match status" value="1"/>
</dbReference>
<dbReference type="InterPro" id="IPR027417">
    <property type="entry name" value="P-loop_NTPase"/>
</dbReference>
<keyword evidence="6" id="KW-1185">Reference proteome</keyword>
<dbReference type="InterPro" id="IPR017871">
    <property type="entry name" value="ABC_transporter-like_CS"/>
</dbReference>
<reference evidence="5 6" key="1">
    <citation type="submission" date="2020-07" db="EMBL/GenBank/DDBJ databases">
        <title>Isolated bacteria genomes of Apis mellifera.</title>
        <authorList>
            <person name="Wu J."/>
            <person name="Zheng H."/>
        </authorList>
    </citation>
    <scope>NUCLEOTIDE SEQUENCE [LARGE SCALE GENOMIC DNA]</scope>
    <source>
        <strain evidence="5 6">W8116</strain>
    </source>
</reference>
<proteinExistence type="predicted"/>
<feature type="domain" description="ABC transporter" evidence="4">
    <location>
        <begin position="2"/>
        <end position="235"/>
    </location>
</feature>
<dbReference type="GO" id="GO:0005524">
    <property type="term" value="F:ATP binding"/>
    <property type="evidence" value="ECO:0007669"/>
    <property type="project" value="UniProtKB-KW"/>
</dbReference>
<evidence type="ECO:0000259" key="4">
    <source>
        <dbReference type="PROSITE" id="PS50893"/>
    </source>
</evidence>
<evidence type="ECO:0000256" key="2">
    <source>
        <dbReference type="ARBA" id="ARBA00022741"/>
    </source>
</evidence>
<evidence type="ECO:0000256" key="3">
    <source>
        <dbReference type="ARBA" id="ARBA00022840"/>
    </source>
</evidence>
<evidence type="ECO:0000313" key="5">
    <source>
        <dbReference type="EMBL" id="MBI0144230.1"/>
    </source>
</evidence>